<name>A0A8X8AX41_POPTO</name>
<dbReference type="Proteomes" id="UP000886885">
    <property type="component" value="Chromosome 1D"/>
</dbReference>
<gene>
    <name evidence="1" type="ORF">POTOM_005804</name>
</gene>
<comment type="caution">
    <text evidence="1">The sequence shown here is derived from an EMBL/GenBank/DDBJ whole genome shotgun (WGS) entry which is preliminary data.</text>
</comment>
<reference evidence="1" key="1">
    <citation type="journal article" date="2020" name="bioRxiv">
        <title>Hybrid origin of Populus tomentosa Carr. identified through genome sequencing and phylogenomic analysis.</title>
        <authorList>
            <person name="An X."/>
            <person name="Gao K."/>
            <person name="Chen Z."/>
            <person name="Li J."/>
            <person name="Yang X."/>
            <person name="Yang X."/>
            <person name="Zhou J."/>
            <person name="Guo T."/>
            <person name="Zhao T."/>
            <person name="Huang S."/>
            <person name="Miao D."/>
            <person name="Khan W.U."/>
            <person name="Rao P."/>
            <person name="Ye M."/>
            <person name="Lei B."/>
            <person name="Liao W."/>
            <person name="Wang J."/>
            <person name="Ji L."/>
            <person name="Li Y."/>
            <person name="Guo B."/>
            <person name="Mustafa N.S."/>
            <person name="Li S."/>
            <person name="Yun Q."/>
            <person name="Keller S.R."/>
            <person name="Mao J."/>
            <person name="Zhang R."/>
            <person name="Strauss S.H."/>
        </authorList>
    </citation>
    <scope>NUCLEOTIDE SEQUENCE</scope>
    <source>
        <strain evidence="1">GM15</strain>
        <tissue evidence="1">Leaf</tissue>
    </source>
</reference>
<organism evidence="1 2">
    <name type="scientific">Populus tomentosa</name>
    <name type="common">Chinese white poplar</name>
    <dbReference type="NCBI Taxonomy" id="118781"/>
    <lineage>
        <taxon>Eukaryota</taxon>
        <taxon>Viridiplantae</taxon>
        <taxon>Streptophyta</taxon>
        <taxon>Embryophyta</taxon>
        <taxon>Tracheophyta</taxon>
        <taxon>Spermatophyta</taxon>
        <taxon>Magnoliopsida</taxon>
        <taxon>eudicotyledons</taxon>
        <taxon>Gunneridae</taxon>
        <taxon>Pentapetalae</taxon>
        <taxon>rosids</taxon>
        <taxon>fabids</taxon>
        <taxon>Malpighiales</taxon>
        <taxon>Salicaceae</taxon>
        <taxon>Saliceae</taxon>
        <taxon>Populus</taxon>
    </lineage>
</organism>
<dbReference type="EMBL" id="JAAWWB010000002">
    <property type="protein sequence ID" value="KAG6789685.1"/>
    <property type="molecule type" value="Genomic_DNA"/>
</dbReference>
<dbReference type="AlphaFoldDB" id="A0A8X8AX41"/>
<protein>
    <submittedName>
        <fullName evidence="1">Uncharacterized protein</fullName>
    </submittedName>
</protein>
<proteinExistence type="predicted"/>
<evidence type="ECO:0000313" key="1">
    <source>
        <dbReference type="EMBL" id="KAG6789685.1"/>
    </source>
</evidence>
<sequence>MACVLTVAEEFAMAGDDCATLLLVTPSAEKVTLLLLAMGKRYGEGDDWDQLLVQKRGWATNSAAAAERSFWLELGLRGKTTGRRGETPSFFFVRMRWLCTMMFSRVMCSFSMSFSS</sequence>
<evidence type="ECO:0000313" key="2">
    <source>
        <dbReference type="Proteomes" id="UP000886885"/>
    </source>
</evidence>
<keyword evidence="2" id="KW-1185">Reference proteome</keyword>
<accession>A0A8X8AX41</accession>